<dbReference type="OrthoDB" id="9815222at2"/>
<dbReference type="PANTHER" id="PTHR47962:SF3">
    <property type="entry name" value="LARGE ATP-DEPENDENT HELICASE-RELATED PROTEIN"/>
    <property type="match status" value="1"/>
</dbReference>
<accession>A0A7Z2JIZ1</accession>
<dbReference type="SMART" id="SM00490">
    <property type="entry name" value="HELICc"/>
    <property type="match status" value="1"/>
</dbReference>
<keyword evidence="2" id="KW-0227">DNA damage</keyword>
<feature type="region of interest" description="Disordered" evidence="11">
    <location>
        <begin position="1"/>
        <end position="50"/>
    </location>
</feature>
<keyword evidence="3" id="KW-0378">Hydrolase</keyword>
<dbReference type="GO" id="GO:0016874">
    <property type="term" value="F:ligase activity"/>
    <property type="evidence" value="ECO:0007669"/>
    <property type="project" value="UniProtKB-KW"/>
</dbReference>
<dbReference type="GO" id="GO:0006281">
    <property type="term" value="P:DNA repair"/>
    <property type="evidence" value="ECO:0007669"/>
    <property type="project" value="UniProtKB-KW"/>
</dbReference>
<feature type="domain" description="Helicase ATP-binding" evidence="12">
    <location>
        <begin position="96"/>
        <end position="316"/>
    </location>
</feature>
<evidence type="ECO:0000259" key="12">
    <source>
        <dbReference type="PROSITE" id="PS51192"/>
    </source>
</evidence>
<dbReference type="GO" id="GO:0003677">
    <property type="term" value="F:DNA binding"/>
    <property type="evidence" value="ECO:0007669"/>
    <property type="project" value="UniProtKB-KW"/>
</dbReference>
<keyword evidence="7" id="KW-0234">DNA repair</keyword>
<keyword evidence="14" id="KW-0436">Ligase</keyword>
<name>A0A7Z2JIZ1_9BURK</name>
<dbReference type="InterPro" id="IPR013701">
    <property type="entry name" value="Lhr-like_DEAD/DEAH_assoc"/>
</dbReference>
<evidence type="ECO:0000313" key="15">
    <source>
        <dbReference type="Proteomes" id="UP000433577"/>
    </source>
</evidence>
<dbReference type="Pfam" id="PF08494">
    <property type="entry name" value="DEAD_assoc"/>
    <property type="match status" value="1"/>
</dbReference>
<evidence type="ECO:0000256" key="11">
    <source>
        <dbReference type="SAM" id="MobiDB-lite"/>
    </source>
</evidence>
<sequence length="928" mass="102062">MSDHDDSREIDENDASDLDETSAGAKAKAGTKRKPRPRRIPRTQAAQARLDAAAESFKPAPFHYDPDEAAKPMETRIAQWFATRGWQPFPFQREVWREMARGASGLLHATTGAGKTWAVWLGALAAYAGHGAQDRAAKNAAQNAKASAKASAKANASKSAQAKAPAVTARLPLPAPLTVLWITPMRALAADSARALQQAVEALNVPWSVGLRTGDTSSTERARQSRRMPSALVTTPESLSLMLTRTNAREELAHLRLVVVDEWHELLGNKRGTQTQLALARLASWRPDLQVWGLSATLGNLPLAHDALLHSTHTPRVVVRGAQPKTLVVDTLIPERIERFPWGGHLGTRQVGAVADEIDAAQSSLVFTNTRSQSEIWYRALLELRPEWAGLIALHHGSLDKEVRDWVELGLKNGKLKAVVCTSSLDLGVDFLPVDRVFQIGSPKGVARLMQRAGRSGHAPGRVSRVTIVPTHALELVEAAAARWAIETQRIEGRDMPLKPLDVLVQHLVTVAIGGGFTPGAIYDEVRTAYAYRDLTQAEFDWALAFVERGGASLGAYPDYHRVVAGDDGVYRVPREDLVRRHRNNVGTIVANATINVAYLSGGRIGAMEESFIARLKPGDVFTFGGRALELVRVRDMTAYVKRATSSRGAMPQWAGSKMPLSSELAEAALVMLARANDGIYDEPEMRAIKPLLDLQATWSALPGPGVLVAESVRSREGHHFFCYPFAGRMAHIGLGALIGWRVARDQPSTFSISMNDYGFELLSAQPFDWQALIDGGLFSPEHLEHDILASLNASELAARRFREIARVSGLVYQGHPGQQKSARQLQASSSLFYEVFRKHDSANLLLAQADQEVMLQELELKRLREALVRMSESRFVLTHPKKPTPFAFPLIVARLREKVTTEKLADRVERMLAELEKAAQREDSHER</sequence>
<keyword evidence="4" id="KW-0347">Helicase</keyword>
<evidence type="ECO:0000256" key="6">
    <source>
        <dbReference type="ARBA" id="ARBA00023125"/>
    </source>
</evidence>
<dbReference type="Gene3D" id="3.40.50.300">
    <property type="entry name" value="P-loop containing nucleotide triphosphate hydrolases"/>
    <property type="match status" value="2"/>
</dbReference>
<dbReference type="InterPro" id="IPR001650">
    <property type="entry name" value="Helicase_C-like"/>
</dbReference>
<dbReference type="GO" id="GO:0004386">
    <property type="term" value="F:helicase activity"/>
    <property type="evidence" value="ECO:0007669"/>
    <property type="project" value="UniProtKB-KW"/>
</dbReference>
<dbReference type="InterPro" id="IPR052511">
    <property type="entry name" value="ATP-dep_Helicase"/>
</dbReference>
<dbReference type="Pfam" id="PF00271">
    <property type="entry name" value="Helicase_C"/>
    <property type="match status" value="1"/>
</dbReference>
<evidence type="ECO:0000256" key="8">
    <source>
        <dbReference type="ARBA" id="ARBA00023235"/>
    </source>
</evidence>
<protein>
    <submittedName>
        <fullName evidence="14">Ligase-associated DNA damage response DEXH box helicase</fullName>
    </submittedName>
</protein>
<dbReference type="Pfam" id="PF00270">
    <property type="entry name" value="DEAD"/>
    <property type="match status" value="1"/>
</dbReference>
<dbReference type="GO" id="GO:0005524">
    <property type="term" value="F:ATP binding"/>
    <property type="evidence" value="ECO:0007669"/>
    <property type="project" value="UniProtKB-KW"/>
</dbReference>
<dbReference type="NCBIfam" id="TIGR04121">
    <property type="entry name" value="DEXH_lig_assoc"/>
    <property type="match status" value="1"/>
</dbReference>
<feature type="coiled-coil region" evidence="10">
    <location>
        <begin position="899"/>
        <end position="926"/>
    </location>
</feature>
<dbReference type="Proteomes" id="UP000433577">
    <property type="component" value="Chromosome 3"/>
</dbReference>
<keyword evidence="8" id="KW-0413">Isomerase</keyword>
<evidence type="ECO:0000256" key="9">
    <source>
        <dbReference type="ARBA" id="ARBA00093467"/>
    </source>
</evidence>
<evidence type="ECO:0000256" key="4">
    <source>
        <dbReference type="ARBA" id="ARBA00022806"/>
    </source>
</evidence>
<dbReference type="CDD" id="cd18796">
    <property type="entry name" value="SF2_C_LHR"/>
    <property type="match status" value="1"/>
</dbReference>
<dbReference type="InterPro" id="IPR017170">
    <property type="entry name" value="Lhr-like"/>
</dbReference>
<keyword evidence="6" id="KW-0238">DNA-binding</keyword>
<reference evidence="14 15" key="1">
    <citation type="submission" date="2019-12" db="EMBL/GenBank/DDBJ databases">
        <title>Paraburkholderia acidiphila 7Q-K02 sp. nov and Paraburkholderia acidisoli DHF22 sp. nov., two strains isolated from forest soil.</title>
        <authorList>
            <person name="Gao Z."/>
            <person name="Qiu L."/>
        </authorList>
    </citation>
    <scope>NUCLEOTIDE SEQUENCE [LARGE SCALE GENOMIC DNA]</scope>
    <source>
        <strain evidence="14 15">DHF22</strain>
    </source>
</reference>
<gene>
    <name evidence="14" type="ORF">FAZ98_23780</name>
</gene>
<evidence type="ECO:0000256" key="2">
    <source>
        <dbReference type="ARBA" id="ARBA00022763"/>
    </source>
</evidence>
<dbReference type="AlphaFoldDB" id="A0A7Z2JIZ1"/>
<dbReference type="InterPro" id="IPR027417">
    <property type="entry name" value="P-loop_NTPase"/>
</dbReference>
<dbReference type="PROSITE" id="PS51192">
    <property type="entry name" value="HELICASE_ATP_BIND_1"/>
    <property type="match status" value="1"/>
</dbReference>
<keyword evidence="5" id="KW-0067">ATP-binding</keyword>
<dbReference type="RefSeq" id="WP_158954666.1">
    <property type="nucleotide sequence ID" value="NZ_CP046915.1"/>
</dbReference>
<evidence type="ECO:0000256" key="3">
    <source>
        <dbReference type="ARBA" id="ARBA00022801"/>
    </source>
</evidence>
<comment type="similarity">
    <text evidence="9">Belongs to the Lhr helicase family. Lhr-Core subfamily.</text>
</comment>
<evidence type="ECO:0000256" key="5">
    <source>
        <dbReference type="ARBA" id="ARBA00022840"/>
    </source>
</evidence>
<dbReference type="Pfam" id="PF19306">
    <property type="entry name" value="WHD_Lhr"/>
    <property type="match status" value="1"/>
</dbReference>
<evidence type="ECO:0000256" key="7">
    <source>
        <dbReference type="ARBA" id="ARBA00023204"/>
    </source>
</evidence>
<evidence type="ECO:0000256" key="1">
    <source>
        <dbReference type="ARBA" id="ARBA00022741"/>
    </source>
</evidence>
<feature type="compositionally biased region" description="Acidic residues" evidence="11">
    <location>
        <begin position="8"/>
        <end position="20"/>
    </location>
</feature>
<organism evidence="14 15">
    <name type="scientific">Paraburkholderia acidisoli</name>
    <dbReference type="NCBI Taxonomy" id="2571748"/>
    <lineage>
        <taxon>Bacteria</taxon>
        <taxon>Pseudomonadati</taxon>
        <taxon>Pseudomonadota</taxon>
        <taxon>Betaproteobacteria</taxon>
        <taxon>Burkholderiales</taxon>
        <taxon>Burkholderiaceae</taxon>
        <taxon>Paraburkholderia</taxon>
    </lineage>
</organism>
<feature type="compositionally biased region" description="Basic residues" evidence="11">
    <location>
        <begin position="29"/>
        <end position="41"/>
    </location>
</feature>
<dbReference type="SMART" id="SM00487">
    <property type="entry name" value="DEXDc"/>
    <property type="match status" value="1"/>
</dbReference>
<proteinExistence type="inferred from homology"/>
<dbReference type="KEGG" id="pacs:FAZ98_23780"/>
<dbReference type="InterPro" id="IPR014001">
    <property type="entry name" value="Helicase_ATP-bd"/>
</dbReference>
<dbReference type="PROSITE" id="PS51194">
    <property type="entry name" value="HELICASE_CTER"/>
    <property type="match status" value="1"/>
</dbReference>
<keyword evidence="1" id="KW-0547">Nucleotide-binding</keyword>
<dbReference type="InterPro" id="IPR045628">
    <property type="entry name" value="Lhr_WH_dom"/>
</dbReference>
<dbReference type="PIRSF" id="PIRSF037307">
    <property type="entry name" value="Lhr-like_helic_prd"/>
    <property type="match status" value="1"/>
</dbReference>
<dbReference type="InterPro" id="IPR026362">
    <property type="entry name" value="DEXH_lig_assoc"/>
</dbReference>
<feature type="domain" description="Helicase C-terminal" evidence="13">
    <location>
        <begin position="353"/>
        <end position="504"/>
    </location>
</feature>
<evidence type="ECO:0000256" key="10">
    <source>
        <dbReference type="SAM" id="Coils"/>
    </source>
</evidence>
<keyword evidence="15" id="KW-1185">Reference proteome</keyword>
<keyword evidence="10" id="KW-0175">Coiled coil</keyword>
<dbReference type="PANTHER" id="PTHR47962">
    <property type="entry name" value="ATP-DEPENDENT HELICASE LHR-RELATED-RELATED"/>
    <property type="match status" value="1"/>
</dbReference>
<evidence type="ECO:0000313" key="14">
    <source>
        <dbReference type="EMBL" id="QGZ64839.1"/>
    </source>
</evidence>
<dbReference type="GO" id="GO:0016887">
    <property type="term" value="F:ATP hydrolysis activity"/>
    <property type="evidence" value="ECO:0007669"/>
    <property type="project" value="TreeGrafter"/>
</dbReference>
<evidence type="ECO:0000259" key="13">
    <source>
        <dbReference type="PROSITE" id="PS51194"/>
    </source>
</evidence>
<dbReference type="EMBL" id="CP046915">
    <property type="protein sequence ID" value="QGZ64839.1"/>
    <property type="molecule type" value="Genomic_DNA"/>
</dbReference>
<dbReference type="SUPFAM" id="SSF52540">
    <property type="entry name" value="P-loop containing nucleoside triphosphate hydrolases"/>
    <property type="match status" value="1"/>
</dbReference>
<dbReference type="InterPro" id="IPR011545">
    <property type="entry name" value="DEAD/DEAH_box_helicase_dom"/>
</dbReference>